<dbReference type="AlphaFoldDB" id="A0A7E6EHX8"/>
<keyword evidence="3" id="KW-0547">Nucleotide-binding</keyword>
<evidence type="ECO:0000313" key="3">
    <source>
        <dbReference type="RefSeq" id="XP_036354874.1"/>
    </source>
</evidence>
<dbReference type="Gene3D" id="3.40.50.300">
    <property type="entry name" value="P-loop containing nucleotide triphosphate hydrolases"/>
    <property type="match status" value="1"/>
</dbReference>
<dbReference type="GO" id="GO:0071013">
    <property type="term" value="C:catalytic step 2 spliceosome"/>
    <property type="evidence" value="ECO:0007669"/>
    <property type="project" value="TreeGrafter"/>
</dbReference>
<keyword evidence="3" id="KW-0378">Hydrolase</keyword>
<proteinExistence type="predicted"/>
<dbReference type="GO" id="GO:0003723">
    <property type="term" value="F:RNA binding"/>
    <property type="evidence" value="ECO:0007669"/>
    <property type="project" value="TreeGrafter"/>
</dbReference>
<gene>
    <name evidence="3" type="primary">LOC118760868</name>
</gene>
<evidence type="ECO:0000256" key="1">
    <source>
        <dbReference type="ARBA" id="ARBA00047984"/>
    </source>
</evidence>
<dbReference type="KEGG" id="osn:118760868"/>
<name>A0A7E6EHX8_9MOLL</name>
<accession>A0A7E6EHX8</accession>
<comment type="catalytic activity">
    <reaction evidence="1">
        <text>ATP + H2O = ADP + phosphate + H(+)</text>
        <dbReference type="Rhea" id="RHEA:13065"/>
        <dbReference type="ChEBI" id="CHEBI:15377"/>
        <dbReference type="ChEBI" id="CHEBI:15378"/>
        <dbReference type="ChEBI" id="CHEBI:30616"/>
        <dbReference type="ChEBI" id="CHEBI:43474"/>
        <dbReference type="ChEBI" id="CHEBI:456216"/>
        <dbReference type="EC" id="3.6.4.13"/>
    </reaction>
</comment>
<reference evidence="3" key="1">
    <citation type="submission" date="2025-08" db="UniProtKB">
        <authorList>
            <consortium name="RefSeq"/>
        </authorList>
    </citation>
    <scope>IDENTIFICATION</scope>
</reference>
<dbReference type="Proteomes" id="UP000515154">
    <property type="component" value="Unplaced"/>
</dbReference>
<protein>
    <submittedName>
        <fullName evidence="3">Probable pre-mRNA-splicing factor ATP-dependent RNA helicase mog-4</fullName>
    </submittedName>
</protein>
<evidence type="ECO:0000313" key="2">
    <source>
        <dbReference type="Proteomes" id="UP000515154"/>
    </source>
</evidence>
<keyword evidence="3" id="KW-0067">ATP-binding</keyword>
<keyword evidence="2" id="KW-1185">Reference proteome</keyword>
<sequence length="123" mass="14263">MAGNNMIWEEDHIKSATYKFGSKDLVEMKEKKLMEEILIEDEIEFVKNIEMPGTETAPKVQVPSEEKTLDEVRKSLPVYGFREGILRAIDEYQVLIIEGETGSGKTTQIPQYLYESVLIYFYF</sequence>
<dbReference type="PANTHER" id="PTHR18934:SF83">
    <property type="entry name" value="PRE-MRNA-SPLICING FACTOR ATP-DEPENDENT RNA HELICASE DHX16"/>
    <property type="match status" value="1"/>
</dbReference>
<dbReference type="PANTHER" id="PTHR18934">
    <property type="entry name" value="ATP-DEPENDENT RNA HELICASE"/>
    <property type="match status" value="1"/>
</dbReference>
<dbReference type="GO" id="GO:0003724">
    <property type="term" value="F:RNA helicase activity"/>
    <property type="evidence" value="ECO:0007669"/>
    <property type="project" value="UniProtKB-EC"/>
</dbReference>
<dbReference type="SUPFAM" id="SSF52540">
    <property type="entry name" value="P-loop containing nucleoside triphosphate hydrolases"/>
    <property type="match status" value="1"/>
</dbReference>
<organism evidence="2 3">
    <name type="scientific">Octopus sinensis</name>
    <name type="common">East Asian common octopus</name>
    <dbReference type="NCBI Taxonomy" id="2607531"/>
    <lineage>
        <taxon>Eukaryota</taxon>
        <taxon>Metazoa</taxon>
        <taxon>Spiralia</taxon>
        <taxon>Lophotrochozoa</taxon>
        <taxon>Mollusca</taxon>
        <taxon>Cephalopoda</taxon>
        <taxon>Coleoidea</taxon>
        <taxon>Octopodiformes</taxon>
        <taxon>Octopoda</taxon>
        <taxon>Incirrata</taxon>
        <taxon>Octopodidae</taxon>
        <taxon>Octopus</taxon>
    </lineage>
</organism>
<dbReference type="InterPro" id="IPR027417">
    <property type="entry name" value="P-loop_NTPase"/>
</dbReference>
<keyword evidence="3" id="KW-0347">Helicase</keyword>
<dbReference type="RefSeq" id="XP_036354874.1">
    <property type="nucleotide sequence ID" value="XM_036498981.1"/>
</dbReference>